<dbReference type="Proteomes" id="UP000439903">
    <property type="component" value="Unassembled WGS sequence"/>
</dbReference>
<evidence type="ECO:0000313" key="1">
    <source>
        <dbReference type="EMBL" id="KAF0354250.1"/>
    </source>
</evidence>
<reference evidence="1 2" key="1">
    <citation type="journal article" date="2019" name="Environ. Microbiol.">
        <title>At the nexus of three kingdoms: the genome of the mycorrhizal fungus Gigaspora margarita provides insights into plant, endobacterial and fungal interactions.</title>
        <authorList>
            <person name="Venice F."/>
            <person name="Ghignone S."/>
            <person name="Salvioli di Fossalunga A."/>
            <person name="Amselem J."/>
            <person name="Novero M."/>
            <person name="Xianan X."/>
            <person name="Sedzielewska Toro K."/>
            <person name="Morin E."/>
            <person name="Lipzen A."/>
            <person name="Grigoriev I.V."/>
            <person name="Henrissat B."/>
            <person name="Martin F.M."/>
            <person name="Bonfante P."/>
        </authorList>
    </citation>
    <scope>NUCLEOTIDE SEQUENCE [LARGE SCALE GENOMIC DNA]</scope>
    <source>
        <strain evidence="1 2">BEG34</strain>
    </source>
</reference>
<gene>
    <name evidence="1" type="ORF">F8M41_015081</name>
</gene>
<dbReference type="AlphaFoldDB" id="A0A8H3WY37"/>
<organism evidence="1 2">
    <name type="scientific">Gigaspora margarita</name>
    <dbReference type="NCBI Taxonomy" id="4874"/>
    <lineage>
        <taxon>Eukaryota</taxon>
        <taxon>Fungi</taxon>
        <taxon>Fungi incertae sedis</taxon>
        <taxon>Mucoromycota</taxon>
        <taxon>Glomeromycotina</taxon>
        <taxon>Glomeromycetes</taxon>
        <taxon>Diversisporales</taxon>
        <taxon>Gigasporaceae</taxon>
        <taxon>Gigaspora</taxon>
    </lineage>
</organism>
<name>A0A8H3WY37_GIGMA</name>
<accession>A0A8H3WY37</accession>
<dbReference type="EMBL" id="WTPW01003110">
    <property type="protein sequence ID" value="KAF0354250.1"/>
    <property type="molecule type" value="Genomic_DNA"/>
</dbReference>
<evidence type="ECO:0000313" key="2">
    <source>
        <dbReference type="Proteomes" id="UP000439903"/>
    </source>
</evidence>
<keyword evidence="2" id="KW-1185">Reference proteome</keyword>
<proteinExistence type="predicted"/>
<protein>
    <submittedName>
        <fullName evidence="1">Uncharacterized protein</fullName>
    </submittedName>
</protein>
<sequence>MVNDSLPPFVTGPKIMNQSFTTTDSNKFIEMQFHLVTVDYLHFYYCPCNPTIYIEERISNLVNLKYIKEQLEIVNHLEEQPHDMDFLEIGFEQVI</sequence>
<comment type="caution">
    <text evidence="1">The sequence shown here is derived from an EMBL/GenBank/DDBJ whole genome shotgun (WGS) entry which is preliminary data.</text>
</comment>